<dbReference type="Gene3D" id="2.40.30.10">
    <property type="entry name" value="Translation factors"/>
    <property type="match status" value="2"/>
</dbReference>
<dbReference type="PROSITE" id="PS51722">
    <property type="entry name" value="G_TR_2"/>
    <property type="match status" value="1"/>
</dbReference>
<dbReference type="FunFam" id="2.40.30.10:FF:000028">
    <property type="entry name" value="GTP-binding protein 1,-like"/>
    <property type="match status" value="1"/>
</dbReference>
<dbReference type="EnsemblMetazoa" id="XM_019997850.1">
    <property type="protein sequence ID" value="XP_019853409.1"/>
    <property type="gene ID" value="LOC100636266"/>
</dbReference>
<dbReference type="InterPro" id="IPR035531">
    <property type="entry name" value="GTPBP1-like"/>
</dbReference>
<dbReference type="Pfam" id="PF03144">
    <property type="entry name" value="GTP_EFTU_D2"/>
    <property type="match status" value="1"/>
</dbReference>
<dbReference type="OMA" id="FRFIQRP"/>
<dbReference type="Pfam" id="PF00009">
    <property type="entry name" value="GTP_EFTU"/>
    <property type="match status" value="1"/>
</dbReference>
<dbReference type="EnsemblMetazoa" id="Aqu2.1.43477_001">
    <property type="protein sequence ID" value="Aqu2.1.43477_001"/>
    <property type="gene ID" value="Aqu2.1.43477"/>
</dbReference>
<evidence type="ECO:0000313" key="11">
    <source>
        <dbReference type="Proteomes" id="UP000007879"/>
    </source>
</evidence>
<dbReference type="CDD" id="cd03708">
    <property type="entry name" value="GTPBP_III"/>
    <property type="match status" value="1"/>
</dbReference>
<comment type="function">
    <text evidence="7">Promotes degradation of target mRNA species. Plays a role in the regulation of circadian mRNA stability. Binds GTP and has GTPase activity.</text>
</comment>
<name>I1GHL0_AMPQE</name>
<protein>
    <recommendedName>
        <fullName evidence="3">GTP-binding protein 1</fullName>
    </recommendedName>
</protein>
<feature type="compositionally biased region" description="Gly residues" evidence="8">
    <location>
        <begin position="582"/>
        <end position="591"/>
    </location>
</feature>
<dbReference type="InterPro" id="IPR009000">
    <property type="entry name" value="Transl_B-barrel_sf"/>
</dbReference>
<dbReference type="GO" id="GO:0005737">
    <property type="term" value="C:cytoplasm"/>
    <property type="evidence" value="ECO:0007669"/>
    <property type="project" value="UniProtKB-SubCell"/>
</dbReference>
<keyword evidence="6" id="KW-0342">GTP-binding</keyword>
<feature type="compositionally biased region" description="Low complexity" evidence="8">
    <location>
        <begin position="645"/>
        <end position="654"/>
    </location>
</feature>
<evidence type="ECO:0000313" key="10">
    <source>
        <dbReference type="EnsemblMetazoa" id="Aqu2.1.43477_001"/>
    </source>
</evidence>
<gene>
    <name evidence="10" type="primary">100636266</name>
</gene>
<dbReference type="InterPro" id="IPR027417">
    <property type="entry name" value="P-loop_NTPase"/>
</dbReference>
<dbReference type="PhylomeDB" id="I1GHL0"/>
<dbReference type="InterPro" id="IPR009001">
    <property type="entry name" value="Transl_elong_EF1A/Init_IF2_C"/>
</dbReference>
<dbReference type="STRING" id="400682.I1GHL0"/>
<dbReference type="Gene3D" id="3.40.50.300">
    <property type="entry name" value="P-loop containing nucleotide triphosphate hydrolases"/>
    <property type="match status" value="1"/>
</dbReference>
<evidence type="ECO:0000256" key="5">
    <source>
        <dbReference type="ARBA" id="ARBA00022741"/>
    </source>
</evidence>
<dbReference type="InterPro" id="IPR004161">
    <property type="entry name" value="EFTu-like_2"/>
</dbReference>
<feature type="domain" description="Tr-type G" evidence="9">
    <location>
        <begin position="160"/>
        <end position="391"/>
    </location>
</feature>
<keyword evidence="4" id="KW-0963">Cytoplasm</keyword>
<dbReference type="InParanoid" id="I1GHL0"/>
<dbReference type="FunFam" id="2.40.30.10:FF:000014">
    <property type="entry name" value="Probable GTP-binding protein 1"/>
    <property type="match status" value="1"/>
</dbReference>
<dbReference type="InterPro" id="IPR000795">
    <property type="entry name" value="T_Tr_GTP-bd_dom"/>
</dbReference>
<dbReference type="CDD" id="cd03694">
    <property type="entry name" value="GTPBP_II"/>
    <property type="match status" value="1"/>
</dbReference>
<evidence type="ECO:0000256" key="3">
    <source>
        <dbReference type="ARBA" id="ARBA00015364"/>
    </source>
</evidence>
<dbReference type="AlphaFoldDB" id="I1GHL0"/>
<comment type="subcellular location">
    <subcellularLocation>
        <location evidence="1">Cytoplasm</location>
    </subcellularLocation>
</comment>
<dbReference type="GO" id="GO:0003924">
    <property type="term" value="F:GTPase activity"/>
    <property type="evidence" value="ECO:0007669"/>
    <property type="project" value="InterPro"/>
</dbReference>
<evidence type="ECO:0000256" key="6">
    <source>
        <dbReference type="ARBA" id="ARBA00023134"/>
    </source>
</evidence>
<dbReference type="EnsemblMetazoa" id="XM_011405857.2">
    <property type="protein sequence ID" value="XP_011404159.1"/>
    <property type="gene ID" value="LOC100636266"/>
</dbReference>
<dbReference type="KEGG" id="aqu:100636266"/>
<dbReference type="eggNOG" id="KOG0463">
    <property type="taxonomic scope" value="Eukaryota"/>
</dbReference>
<sequence length="654" mass="70157">MAAASISPDSSQTTMEDKEDFVTPPSDSPPSSMDESTDEAVPKGCGVGLFGYKVSSSDLISQTDPKLQYVNPSSDEFDSLVSALKLQMEDGQGEIIIELGIGGGCSNNGLSESEMDASIATLHAVAAACDADMTVLRKKGSEGCLLADCLVRRKVQEDDFLEVRVAVVGNVDAGKSTLLGVLTHGELDNGRGHARQKLFRHKHEMESGRTSSVGSDILGFDDKGRIVNKVDGHGSLDWAHICRVSSKVITFIDLAGHEKYLKTTIFGMTGHAPDFCMLMIGANAGIVGMTKEHLGLALALAVPVFVVVTKIDMCPPNVLQETMKLLNRVLKSPGCRKIPVAVQTQEDVITTATNFTSARVCPIFQVSNVSGHNLELLRSFLSLLSARMRPREDKPAEFQIDETYSVPGVGTVVSGTCLQGTISLNDTLLLGPNSVGEFLPVAIRGIHRKRLPVKEVRGGQTASFALKKMKRNQIRKGMVMLGAETDPVGCWEFEAEILVLHHPTTISPKYQAMVHCGSTRQTATIITMDKDHLRTGDKASCLFRFIKSPEYLHTDSRMVFREGRTKAIGTITKIHPYIPGSGSGVSIGGGTAHSTKKKPSQMPKTLSGASVSRVKGRRGRGRNYHHIDKTSSSTSASGGGGGISLEGPSTSDHK</sequence>
<evidence type="ECO:0000256" key="1">
    <source>
        <dbReference type="ARBA" id="ARBA00004496"/>
    </source>
</evidence>
<feature type="compositionally biased region" description="Basic residues" evidence="8">
    <location>
        <begin position="614"/>
        <end position="624"/>
    </location>
</feature>
<evidence type="ECO:0000256" key="7">
    <source>
        <dbReference type="ARBA" id="ARBA00025630"/>
    </source>
</evidence>
<evidence type="ECO:0000256" key="4">
    <source>
        <dbReference type="ARBA" id="ARBA00022490"/>
    </source>
</evidence>
<dbReference type="SUPFAM" id="SSF52540">
    <property type="entry name" value="P-loop containing nucleoside triphosphate hydrolases"/>
    <property type="match status" value="1"/>
</dbReference>
<evidence type="ECO:0000256" key="2">
    <source>
        <dbReference type="ARBA" id="ARBA00007249"/>
    </source>
</evidence>
<dbReference type="CDD" id="cd04165">
    <property type="entry name" value="GTPBP1_like"/>
    <property type="match status" value="1"/>
</dbReference>
<dbReference type="PANTHER" id="PTHR43721">
    <property type="entry name" value="ELONGATION FACTOR TU-RELATED"/>
    <property type="match status" value="1"/>
</dbReference>
<dbReference type="EnsemblMetazoa" id="XM_019997857.1">
    <property type="protein sequence ID" value="XP_019853416.1"/>
    <property type="gene ID" value="LOC100636266"/>
</dbReference>
<evidence type="ECO:0000256" key="8">
    <source>
        <dbReference type="SAM" id="MobiDB-lite"/>
    </source>
</evidence>
<dbReference type="GO" id="GO:0003746">
    <property type="term" value="F:translation elongation factor activity"/>
    <property type="evidence" value="ECO:0007669"/>
    <property type="project" value="TreeGrafter"/>
</dbReference>
<dbReference type="OrthoDB" id="248233at2759"/>
<proteinExistence type="inferred from homology"/>
<dbReference type="InterPro" id="IPR050055">
    <property type="entry name" value="EF-Tu_GTPase"/>
</dbReference>
<keyword evidence="5" id="KW-0547">Nucleotide-binding</keyword>
<reference evidence="11" key="1">
    <citation type="journal article" date="2010" name="Nature">
        <title>The Amphimedon queenslandica genome and the evolution of animal complexity.</title>
        <authorList>
            <person name="Srivastava M."/>
            <person name="Simakov O."/>
            <person name="Chapman J."/>
            <person name="Fahey B."/>
            <person name="Gauthier M.E."/>
            <person name="Mitros T."/>
            <person name="Richards G.S."/>
            <person name="Conaco C."/>
            <person name="Dacre M."/>
            <person name="Hellsten U."/>
            <person name="Larroux C."/>
            <person name="Putnam N.H."/>
            <person name="Stanke M."/>
            <person name="Adamska M."/>
            <person name="Darling A."/>
            <person name="Degnan S.M."/>
            <person name="Oakley T.H."/>
            <person name="Plachetzki D.C."/>
            <person name="Zhai Y."/>
            <person name="Adamski M."/>
            <person name="Calcino A."/>
            <person name="Cummins S.F."/>
            <person name="Goodstein D.M."/>
            <person name="Harris C."/>
            <person name="Jackson D.J."/>
            <person name="Leys S.P."/>
            <person name="Shu S."/>
            <person name="Woodcroft B.J."/>
            <person name="Vervoort M."/>
            <person name="Kosik K.S."/>
            <person name="Manning G."/>
            <person name="Degnan B.M."/>
            <person name="Rokhsar D.S."/>
        </authorList>
    </citation>
    <scope>NUCLEOTIDE SEQUENCE [LARGE SCALE GENOMIC DNA]</scope>
</reference>
<accession>I1GHL0</accession>
<dbReference type="SUPFAM" id="SSF50447">
    <property type="entry name" value="Translation proteins"/>
    <property type="match status" value="1"/>
</dbReference>
<comment type="similarity">
    <text evidence="2">Belongs to the TRAFAC class translation factor GTPase superfamily. Classic translation factor GTPase family. EF-Tu/EF-1A subfamily.</text>
</comment>
<dbReference type="HOGENOM" id="CLU_012821_2_0_1"/>
<reference evidence="10" key="2">
    <citation type="submission" date="2017-05" db="UniProtKB">
        <authorList>
            <consortium name="EnsemblMetazoa"/>
        </authorList>
    </citation>
    <scope>IDENTIFICATION</scope>
</reference>
<feature type="region of interest" description="Disordered" evidence="8">
    <location>
        <begin position="1"/>
        <end position="42"/>
    </location>
</feature>
<keyword evidence="11" id="KW-1185">Reference proteome</keyword>
<dbReference type="SUPFAM" id="SSF50465">
    <property type="entry name" value="EF-Tu/eEF-1alpha/eIF2-gamma C-terminal domain"/>
    <property type="match status" value="1"/>
</dbReference>
<dbReference type="FunFam" id="3.40.50.300:FF:000091">
    <property type="entry name" value="Probable GTP-binding protein 1"/>
    <property type="match status" value="1"/>
</dbReference>
<dbReference type="GO" id="GO:0005525">
    <property type="term" value="F:GTP binding"/>
    <property type="evidence" value="ECO:0007669"/>
    <property type="project" value="UniProtKB-KW"/>
</dbReference>
<feature type="region of interest" description="Disordered" evidence="8">
    <location>
        <begin position="582"/>
        <end position="654"/>
    </location>
</feature>
<dbReference type="Proteomes" id="UP000007879">
    <property type="component" value="Unassembled WGS sequence"/>
</dbReference>
<organism evidence="10">
    <name type="scientific">Amphimedon queenslandica</name>
    <name type="common">Sponge</name>
    <dbReference type="NCBI Taxonomy" id="400682"/>
    <lineage>
        <taxon>Eukaryota</taxon>
        <taxon>Metazoa</taxon>
        <taxon>Porifera</taxon>
        <taxon>Demospongiae</taxon>
        <taxon>Heteroscleromorpha</taxon>
        <taxon>Haplosclerida</taxon>
        <taxon>Niphatidae</taxon>
        <taxon>Amphimedon</taxon>
    </lineage>
</organism>
<dbReference type="PANTHER" id="PTHR43721:SF9">
    <property type="entry name" value="GTP-BINDING PROTEIN 1"/>
    <property type="match status" value="1"/>
</dbReference>
<evidence type="ECO:0000259" key="9">
    <source>
        <dbReference type="PROSITE" id="PS51722"/>
    </source>
</evidence>